<protein>
    <submittedName>
        <fullName evidence="5">CO dehydrogenase flavoprotein C-terminal domain</fullName>
        <ecNumber evidence="5">1.-.-.-</ecNumber>
        <ecNumber evidence="5">1.1.-.-</ecNumber>
    </submittedName>
    <submittedName>
        <fullName evidence="6">CO dehydrogenase flavoprotein, C-terminal</fullName>
    </submittedName>
</protein>
<dbReference type="GO" id="GO:0016491">
    <property type="term" value="F:oxidoreductase activity"/>
    <property type="evidence" value="ECO:0007669"/>
    <property type="project" value="UniProtKB-KW"/>
</dbReference>
<dbReference type="InterPro" id="IPR002346">
    <property type="entry name" value="Mopterin_DH_FAD-bd"/>
</dbReference>
<dbReference type="Proteomes" id="UP001071230">
    <property type="component" value="Unassembled WGS sequence"/>
</dbReference>
<dbReference type="Pfam" id="PF00941">
    <property type="entry name" value="FAD_binding_5"/>
    <property type="match status" value="1"/>
</dbReference>
<feature type="domain" description="FAD-binding PCMH-type" evidence="4">
    <location>
        <begin position="1"/>
        <end position="176"/>
    </location>
</feature>
<dbReference type="SMART" id="SM01092">
    <property type="entry name" value="CO_deh_flav_C"/>
    <property type="match status" value="1"/>
</dbReference>
<dbReference type="InterPro" id="IPR016166">
    <property type="entry name" value="FAD-bd_PCMH"/>
</dbReference>
<dbReference type="Gene3D" id="3.30.390.50">
    <property type="entry name" value="CO dehydrogenase flavoprotein, C-terminal domain"/>
    <property type="match status" value="1"/>
</dbReference>
<evidence type="ECO:0000313" key="6">
    <source>
        <dbReference type="EMBL" id="CEJ06908.1"/>
    </source>
</evidence>
<dbReference type="SUPFAM" id="SSF56176">
    <property type="entry name" value="FAD-binding/transporter-associated domain-like"/>
    <property type="match status" value="1"/>
</dbReference>
<dbReference type="EC" id="1.-.-.-" evidence="5"/>
<dbReference type="PANTHER" id="PTHR42659:SF2">
    <property type="entry name" value="XANTHINE DEHYDROGENASE SUBUNIT C-RELATED"/>
    <property type="match status" value="1"/>
</dbReference>
<keyword evidence="2" id="KW-0274">FAD</keyword>
<organism evidence="5">
    <name type="scientific">Acididesulfobacillus acetoxydans</name>
    <dbReference type="NCBI Taxonomy" id="1561005"/>
    <lineage>
        <taxon>Bacteria</taxon>
        <taxon>Bacillati</taxon>
        <taxon>Bacillota</taxon>
        <taxon>Clostridia</taxon>
        <taxon>Eubacteriales</taxon>
        <taxon>Peptococcaceae</taxon>
        <taxon>Acididesulfobacillus</taxon>
    </lineage>
</organism>
<evidence type="ECO:0000259" key="4">
    <source>
        <dbReference type="PROSITE" id="PS51387"/>
    </source>
</evidence>
<dbReference type="Gene3D" id="3.30.43.10">
    <property type="entry name" value="Uridine Diphospho-n-acetylenolpyruvylglucosamine Reductase, domain 2"/>
    <property type="match status" value="1"/>
</dbReference>
<gene>
    <name evidence="6" type="ORF">DEACI_1362</name>
    <name evidence="5" type="ORF">DEACI_1687</name>
</gene>
<evidence type="ECO:0000256" key="3">
    <source>
        <dbReference type="ARBA" id="ARBA00023002"/>
    </source>
</evidence>
<evidence type="ECO:0000313" key="5">
    <source>
        <dbReference type="EMBL" id="CAA7601034.1"/>
    </source>
</evidence>
<evidence type="ECO:0000256" key="2">
    <source>
        <dbReference type="ARBA" id="ARBA00022827"/>
    </source>
</evidence>
<evidence type="ECO:0000313" key="7">
    <source>
        <dbReference type="Proteomes" id="UP001071230"/>
    </source>
</evidence>
<dbReference type="InterPro" id="IPR005107">
    <property type="entry name" value="CO_DH_flav_C"/>
</dbReference>
<reference evidence="5" key="2">
    <citation type="submission" date="2020-01" db="EMBL/GenBank/DDBJ databases">
        <authorList>
            <person name="Hornung B."/>
        </authorList>
    </citation>
    <scope>NUCLEOTIDE SEQUENCE</scope>
    <source>
        <strain evidence="5">PacBioINE</strain>
    </source>
</reference>
<dbReference type="RefSeq" id="WP_240986776.1">
    <property type="nucleotide sequence ID" value="NZ_CDGJ01000036.1"/>
</dbReference>
<evidence type="ECO:0000256" key="1">
    <source>
        <dbReference type="ARBA" id="ARBA00022630"/>
    </source>
</evidence>
<proteinExistence type="predicted"/>
<dbReference type="Gene3D" id="3.30.465.10">
    <property type="match status" value="1"/>
</dbReference>
<dbReference type="InterPro" id="IPR036318">
    <property type="entry name" value="FAD-bd_PCMH-like_sf"/>
</dbReference>
<keyword evidence="3 5" id="KW-0560">Oxidoreductase</keyword>
<dbReference type="InterPro" id="IPR036683">
    <property type="entry name" value="CO_DH_flav_C_dom_sf"/>
</dbReference>
<dbReference type="EC" id="1.1.-.-" evidence="5"/>
<dbReference type="InterPro" id="IPR016169">
    <property type="entry name" value="FAD-bd_PCMH_sub2"/>
</dbReference>
<keyword evidence="7" id="KW-1185">Reference proteome</keyword>
<accession>A0A8S0WN48</accession>
<name>A0A8S0WN48_9FIRM</name>
<dbReference type="Pfam" id="PF03450">
    <property type="entry name" value="CO_deh_flav_C"/>
    <property type="match status" value="1"/>
</dbReference>
<dbReference type="InterPro" id="IPR051312">
    <property type="entry name" value="Diverse_Substr_Oxidored"/>
</dbReference>
<dbReference type="PANTHER" id="PTHR42659">
    <property type="entry name" value="XANTHINE DEHYDROGENASE SUBUNIT C-RELATED"/>
    <property type="match status" value="1"/>
</dbReference>
<dbReference type="SUPFAM" id="SSF55447">
    <property type="entry name" value="CO dehydrogenase flavoprotein C-terminal domain-like"/>
    <property type="match status" value="1"/>
</dbReference>
<reference evidence="6" key="1">
    <citation type="submission" date="2014-11" db="EMBL/GenBank/DDBJ databases">
        <authorList>
            <person name="Hornung B.V."/>
        </authorList>
    </citation>
    <scope>NUCLEOTIDE SEQUENCE</scope>
    <source>
        <strain evidence="6">INE</strain>
    </source>
</reference>
<dbReference type="EMBL" id="CDGJ01000036">
    <property type="protein sequence ID" value="CEJ06908.1"/>
    <property type="molecule type" value="Genomic_DNA"/>
</dbReference>
<sequence>MQSFAFLRPTSLAETLALMSEHAGHCRVVAGGTDLVPALREGRLQDVSVLIDVRRRPELQGIKRTEHGLWLGGGTTFTAIVQSAEVSSAWSLLVEASRQVGGKQIRNLATLAGNVANASPAADSIPALLCLEARVSLLSTRGTREVQLENYLEEKTTGQNPLNELLLGFLLPYPRAKTQARFVKVARRQALAIARLSLAIAGHAEDGVIDWVHVAPGAVLPYPQRLTKVEQFLTGCRLSAEICRAAAELAAKEILAQSGKRPSFDYKLPVLKELVKEMLEELRERV</sequence>
<dbReference type="AlphaFoldDB" id="A0A8S0WN48"/>
<dbReference type="InterPro" id="IPR016167">
    <property type="entry name" value="FAD-bd_PCMH_sub1"/>
</dbReference>
<dbReference type="KEGG" id="aacx:DEACI_1687"/>
<keyword evidence="1" id="KW-0285">Flavoprotein</keyword>
<dbReference type="Proteomes" id="UP000836597">
    <property type="component" value="Chromosome"/>
</dbReference>
<dbReference type="EMBL" id="LR746496">
    <property type="protein sequence ID" value="CAA7601034.1"/>
    <property type="molecule type" value="Genomic_DNA"/>
</dbReference>
<dbReference type="GO" id="GO:0071949">
    <property type="term" value="F:FAD binding"/>
    <property type="evidence" value="ECO:0007669"/>
    <property type="project" value="InterPro"/>
</dbReference>
<dbReference type="PROSITE" id="PS51387">
    <property type="entry name" value="FAD_PCMH"/>
    <property type="match status" value="1"/>
</dbReference>